<proteinExistence type="inferred from homology"/>
<dbReference type="Gene3D" id="3.30.2350.10">
    <property type="entry name" value="Pseudouridine synthase"/>
    <property type="match status" value="1"/>
</dbReference>
<dbReference type="InterPro" id="IPR006225">
    <property type="entry name" value="PsdUridine_synth_RluC/D"/>
</dbReference>
<sequence>MNYHFIKRSLISQNLRQFLCQQGFSKTQLKQLQYHNGHVYVNHKRRYWNYQLRPNDEIIVTLPQEQGSDQILPQQGTLDVLYEDDNYLFVNKPAGIASLPAKGLNSPTMANLVKAYLQNAQLNDVIHLVSRLDRDTSGILTFAKNAYAHHLIDQQFRTQSIAKEYLALLEGNFAKQQGEIKLAIGVDPHNHNLRCVDANGKFAWTKYQVVQQFDNFAQVRVQLITGRTHQIRVHFAALGHPLLGDQAYGGATDLIQRQALHCCRFRFFDPIQDQTLTVKAPLAPDLQMIVSKKLSATE</sequence>
<evidence type="ECO:0000313" key="6">
    <source>
        <dbReference type="Proteomes" id="UP000831495"/>
    </source>
</evidence>
<reference evidence="5" key="1">
    <citation type="journal article" date="2022" name="Int. J. Syst. Evol. Microbiol.">
        <title>Apilactobacillus apisilvae sp. nov., Nicolia spurrieriana gen. nov. sp. nov., Bombilactobacillus folatiphilus sp. nov. and Bombilactobacillus thymidiniphilus sp. nov., four new lactic acid bacterial isolates from stingless bees Tetragonula carbonaria and Austroplebeia australis.</title>
        <authorList>
            <person name="Oliphant S.A."/>
            <person name="Watson-Haigh N.S."/>
            <person name="Sumby K.M."/>
            <person name="Gardner J."/>
            <person name="Groom S."/>
            <person name="Jiranek V."/>
        </authorList>
    </citation>
    <scope>NUCLEOTIDE SEQUENCE</scope>
    <source>
        <strain evidence="5">SG4_D2</strain>
    </source>
</reference>
<dbReference type="CDD" id="cd00165">
    <property type="entry name" value="S4"/>
    <property type="match status" value="1"/>
</dbReference>
<evidence type="ECO:0000256" key="3">
    <source>
        <dbReference type="RuleBase" id="RU362028"/>
    </source>
</evidence>
<dbReference type="NCBIfam" id="TIGR00005">
    <property type="entry name" value="rluA_subfam"/>
    <property type="match status" value="1"/>
</dbReference>
<feature type="domain" description="Pseudouridine synthase RsuA/RluA-like" evidence="4">
    <location>
        <begin position="86"/>
        <end position="237"/>
    </location>
</feature>
<dbReference type="EMBL" id="CP093366">
    <property type="protein sequence ID" value="UQS81729.1"/>
    <property type="molecule type" value="Genomic_DNA"/>
</dbReference>
<dbReference type="InterPro" id="IPR050188">
    <property type="entry name" value="RluA_PseudoU_synthase"/>
</dbReference>
<dbReference type="InterPro" id="IPR006145">
    <property type="entry name" value="PsdUridine_synth_RsuA/RluA"/>
</dbReference>
<dbReference type="EC" id="5.4.99.-" evidence="3"/>
<evidence type="ECO:0000256" key="2">
    <source>
        <dbReference type="ARBA" id="ARBA00010876"/>
    </source>
</evidence>
<keyword evidence="3" id="KW-0413">Isomerase</keyword>
<organism evidence="5 6">
    <name type="scientific">Bombilactobacillus folatiphilus</name>
    <dbReference type="NCBI Taxonomy" id="2923362"/>
    <lineage>
        <taxon>Bacteria</taxon>
        <taxon>Bacillati</taxon>
        <taxon>Bacillota</taxon>
        <taxon>Bacilli</taxon>
        <taxon>Lactobacillales</taxon>
        <taxon>Lactobacillaceae</taxon>
        <taxon>Bombilactobacillus</taxon>
    </lineage>
</organism>
<dbReference type="Proteomes" id="UP000831495">
    <property type="component" value="Chromosome"/>
</dbReference>
<evidence type="ECO:0000313" key="5">
    <source>
        <dbReference type="EMBL" id="UQS81729.1"/>
    </source>
</evidence>
<dbReference type="PANTHER" id="PTHR21600:SF35">
    <property type="entry name" value="PSEUDOURIDINE SYNTHASE"/>
    <property type="match status" value="1"/>
</dbReference>
<gene>
    <name evidence="5" type="ORF">MOO45_05880</name>
</gene>
<protein>
    <recommendedName>
        <fullName evidence="3">Pseudouridine synthase</fullName>
        <ecNumber evidence="3">5.4.99.-</ecNumber>
    </recommendedName>
</protein>
<dbReference type="InterPro" id="IPR020103">
    <property type="entry name" value="PsdUridine_synth_cat_dom_sf"/>
</dbReference>
<dbReference type="SUPFAM" id="SSF55120">
    <property type="entry name" value="Pseudouridine synthase"/>
    <property type="match status" value="1"/>
</dbReference>
<dbReference type="Pfam" id="PF00849">
    <property type="entry name" value="PseudoU_synth_2"/>
    <property type="match status" value="1"/>
</dbReference>
<comment type="similarity">
    <text evidence="2 3">Belongs to the pseudouridine synthase RluA family.</text>
</comment>
<comment type="catalytic activity">
    <reaction evidence="1 3">
        <text>a uridine in RNA = a pseudouridine in RNA</text>
        <dbReference type="Rhea" id="RHEA:48348"/>
        <dbReference type="Rhea" id="RHEA-COMP:12068"/>
        <dbReference type="Rhea" id="RHEA-COMP:12069"/>
        <dbReference type="ChEBI" id="CHEBI:65314"/>
        <dbReference type="ChEBI" id="CHEBI:65315"/>
    </reaction>
</comment>
<name>A0ABY4P878_9LACO</name>
<dbReference type="PANTHER" id="PTHR21600">
    <property type="entry name" value="MITOCHONDRIAL RNA PSEUDOURIDINE SYNTHASE"/>
    <property type="match status" value="1"/>
</dbReference>
<dbReference type="RefSeq" id="WP_249513997.1">
    <property type="nucleotide sequence ID" value="NZ_CP093366.1"/>
</dbReference>
<accession>A0ABY4P878</accession>
<evidence type="ECO:0000256" key="1">
    <source>
        <dbReference type="ARBA" id="ARBA00000073"/>
    </source>
</evidence>
<dbReference type="CDD" id="cd02869">
    <property type="entry name" value="PseudoU_synth_RluA_like"/>
    <property type="match status" value="1"/>
</dbReference>
<keyword evidence="6" id="KW-1185">Reference proteome</keyword>
<evidence type="ECO:0000259" key="4">
    <source>
        <dbReference type="Pfam" id="PF00849"/>
    </source>
</evidence>
<comment type="function">
    <text evidence="3">Responsible for synthesis of pseudouridine from uracil.</text>
</comment>